<feature type="region of interest" description="Disordered" evidence="2">
    <location>
        <begin position="182"/>
        <end position="209"/>
    </location>
</feature>
<feature type="compositionally biased region" description="Basic residues" evidence="2">
    <location>
        <begin position="13"/>
        <end position="41"/>
    </location>
</feature>
<protein>
    <submittedName>
        <fullName evidence="3">Uncharacterized protein</fullName>
    </submittedName>
</protein>
<evidence type="ECO:0000256" key="2">
    <source>
        <dbReference type="SAM" id="MobiDB-lite"/>
    </source>
</evidence>
<evidence type="ECO:0000313" key="3">
    <source>
        <dbReference type="EMBL" id="XDO01999.1"/>
    </source>
</evidence>
<name>A0AB39JEG2_9VIRU</name>
<reference evidence="3" key="1">
    <citation type="submission" date="2024-03" db="EMBL/GenBank/DDBJ databases">
        <title>Eukaryotic viruses encode the ribosomal protein eL40.</title>
        <authorList>
            <person name="Thomy J."/>
            <person name="Schvarcz C.R."/>
            <person name="McBeain K.A."/>
            <person name="Edwards K.F."/>
            <person name="Steward G.F."/>
        </authorList>
    </citation>
    <scope>NUCLEOTIDE SEQUENCE</scope>
    <source>
        <strain evidence="3">FloV-SA2</strain>
    </source>
</reference>
<dbReference type="EMBL" id="PP542043">
    <property type="protein sequence ID" value="XDO01999.1"/>
    <property type="molecule type" value="Genomic_DNA"/>
</dbReference>
<gene>
    <name evidence="3" type="ORF">FloV-SA2_00180</name>
</gene>
<evidence type="ECO:0000256" key="1">
    <source>
        <dbReference type="SAM" id="Coils"/>
    </source>
</evidence>
<feature type="coiled-coil region" evidence="1">
    <location>
        <begin position="69"/>
        <end position="138"/>
    </location>
</feature>
<organism evidence="3">
    <name type="scientific">Florenciella sp. virus SA2</name>
    <dbReference type="NCBI Taxonomy" id="3240092"/>
    <lineage>
        <taxon>Viruses</taxon>
    </lineage>
</organism>
<keyword evidence="1" id="KW-0175">Coiled coil</keyword>
<feature type="region of interest" description="Disordered" evidence="2">
    <location>
        <begin position="1"/>
        <end position="44"/>
    </location>
</feature>
<accession>A0AB39JEG2</accession>
<proteinExistence type="predicted"/>
<sequence>MILEHLFSIDGKKRTKKRTIKKKSKKRVRKNKKNKKNKKTMKGGIGVGLRSFFTSSQKSLSSRVTDSLLDEHQADAATAVTEAKKASKQANIAIKKANKTQDNNPKELNLALEAAKKAKSLNERVATLKNKVVQTANRQLANTAAAEDNKYNAEEAKVEAETHAAAATKLAKKFNTQVKELKKKLKQPNANNAEVVSGSGGGNPHWPNT</sequence>